<evidence type="ECO:0000256" key="2">
    <source>
        <dbReference type="ARBA" id="ARBA00023015"/>
    </source>
</evidence>
<dbReference type="InterPro" id="IPR000847">
    <property type="entry name" value="LysR_HTH_N"/>
</dbReference>
<dbReference type="Gene3D" id="3.40.190.290">
    <property type="match status" value="1"/>
</dbReference>
<gene>
    <name evidence="6" type="ORF">EA26_04095</name>
</gene>
<dbReference type="SUPFAM" id="SSF46785">
    <property type="entry name" value="Winged helix' DNA-binding domain"/>
    <property type="match status" value="1"/>
</dbReference>
<keyword evidence="7" id="KW-1185">Reference proteome</keyword>
<keyword evidence="2" id="KW-0805">Transcription regulation</keyword>
<dbReference type="FunFam" id="1.10.10.10:FF:000001">
    <property type="entry name" value="LysR family transcriptional regulator"/>
    <property type="match status" value="1"/>
</dbReference>
<dbReference type="FunFam" id="3.40.190.290:FF:000001">
    <property type="entry name" value="Transcriptional regulator, LysR family"/>
    <property type="match status" value="1"/>
</dbReference>
<evidence type="ECO:0000256" key="1">
    <source>
        <dbReference type="ARBA" id="ARBA00009437"/>
    </source>
</evidence>
<dbReference type="Pfam" id="PF00126">
    <property type="entry name" value="HTH_1"/>
    <property type="match status" value="1"/>
</dbReference>
<dbReference type="GO" id="GO:0003700">
    <property type="term" value="F:DNA-binding transcription factor activity"/>
    <property type="evidence" value="ECO:0007669"/>
    <property type="project" value="InterPro"/>
</dbReference>
<dbReference type="STRING" id="29495.EA26_04095"/>
<dbReference type="EMBL" id="JMCG01000001">
    <property type="protein sequence ID" value="KGK10536.1"/>
    <property type="molecule type" value="Genomic_DNA"/>
</dbReference>
<dbReference type="eggNOG" id="COG0583">
    <property type="taxonomic scope" value="Bacteria"/>
</dbReference>
<dbReference type="RefSeq" id="WP_020328114.1">
    <property type="nucleotide sequence ID" value="NZ_CAWPVW010000131.1"/>
</dbReference>
<reference evidence="6 7" key="1">
    <citation type="submission" date="2014-04" db="EMBL/GenBank/DDBJ databases">
        <title>Genome sequencing of Vibrio navarrensis strains.</title>
        <authorList>
            <person name="Gladney L.M."/>
            <person name="Katz L.S."/>
            <person name="Marino-Ramirez L."/>
            <person name="Jordan I.K."/>
        </authorList>
    </citation>
    <scope>NUCLEOTIDE SEQUENCE [LARGE SCALE GENOMIC DNA]</scope>
    <source>
        <strain evidence="6 7">ATCC 51183</strain>
    </source>
</reference>
<evidence type="ECO:0000313" key="6">
    <source>
        <dbReference type="EMBL" id="KGK10536.1"/>
    </source>
</evidence>
<dbReference type="InterPro" id="IPR005119">
    <property type="entry name" value="LysR_subst-bd"/>
</dbReference>
<dbReference type="InterPro" id="IPR036390">
    <property type="entry name" value="WH_DNA-bd_sf"/>
</dbReference>
<dbReference type="AlphaFoldDB" id="A0A099LSW1"/>
<dbReference type="PANTHER" id="PTHR30537:SF10">
    <property type="entry name" value="TRANSCRIPTIONAL REGULATOR-RELATED"/>
    <property type="match status" value="1"/>
</dbReference>
<dbReference type="Pfam" id="PF03466">
    <property type="entry name" value="LysR_substrate"/>
    <property type="match status" value="1"/>
</dbReference>
<keyword evidence="3" id="KW-0238">DNA-binding</keyword>
<dbReference type="InterPro" id="IPR058163">
    <property type="entry name" value="LysR-type_TF_proteobact-type"/>
</dbReference>
<evidence type="ECO:0000256" key="3">
    <source>
        <dbReference type="ARBA" id="ARBA00023125"/>
    </source>
</evidence>
<comment type="caution">
    <text evidence="6">The sequence shown here is derived from an EMBL/GenBank/DDBJ whole genome shotgun (WGS) entry which is preliminary data.</text>
</comment>
<dbReference type="InterPro" id="IPR036388">
    <property type="entry name" value="WH-like_DNA-bd_sf"/>
</dbReference>
<protein>
    <submittedName>
        <fullName evidence="6">LysR family transcriptional regulator</fullName>
    </submittedName>
</protein>
<dbReference type="GeneID" id="95679328"/>
<dbReference type="Gene3D" id="1.10.10.10">
    <property type="entry name" value="Winged helix-like DNA-binding domain superfamily/Winged helix DNA-binding domain"/>
    <property type="match status" value="1"/>
</dbReference>
<dbReference type="Proteomes" id="UP000029994">
    <property type="component" value="Unassembled WGS sequence"/>
</dbReference>
<name>A0A099LSW1_9VIBR</name>
<dbReference type="PROSITE" id="PS50931">
    <property type="entry name" value="HTH_LYSR"/>
    <property type="match status" value="1"/>
</dbReference>
<keyword evidence="4" id="KW-0804">Transcription</keyword>
<dbReference type="SUPFAM" id="SSF53850">
    <property type="entry name" value="Periplasmic binding protein-like II"/>
    <property type="match status" value="1"/>
</dbReference>
<sequence>MASWEGVSEFVAVAETGSFTQAAKRLVTSVANVSRRIALLEERLGVKLLLRTTRKVSLTEAGQVYYQQCRALLEGLEQAELTVTQMQQTPRGKLKVTAPVTYGEQKIAPLLNDFLLQHPKLELELVLTNQKLDLIEQGVDVAVRLGQLDDSSFIARRLSNRHLYVCATPDYLAQCGTPHTLSELTKHSCLVGTYDHWRFKENQQSRSIRVKGRLSCSSGVVLLDAVLKGMGLAQLPDYYVEEHLLSGRLVEVLPSYRDDREGVWALYPQNRHLSPKVRLLVDYLAQHLSAPAMPL</sequence>
<accession>A0A099LSW1</accession>
<dbReference type="PANTHER" id="PTHR30537">
    <property type="entry name" value="HTH-TYPE TRANSCRIPTIONAL REGULATOR"/>
    <property type="match status" value="1"/>
</dbReference>
<dbReference type="GO" id="GO:0043565">
    <property type="term" value="F:sequence-specific DNA binding"/>
    <property type="evidence" value="ECO:0007669"/>
    <property type="project" value="TreeGrafter"/>
</dbReference>
<proteinExistence type="inferred from homology"/>
<feature type="domain" description="HTH lysR-type" evidence="5">
    <location>
        <begin position="10"/>
        <end position="59"/>
    </location>
</feature>
<comment type="similarity">
    <text evidence="1">Belongs to the LysR transcriptional regulatory family.</text>
</comment>
<evidence type="ECO:0000259" key="5">
    <source>
        <dbReference type="PROSITE" id="PS50931"/>
    </source>
</evidence>
<dbReference type="GO" id="GO:0006351">
    <property type="term" value="P:DNA-templated transcription"/>
    <property type="evidence" value="ECO:0007669"/>
    <property type="project" value="TreeGrafter"/>
</dbReference>
<evidence type="ECO:0000313" key="7">
    <source>
        <dbReference type="Proteomes" id="UP000029994"/>
    </source>
</evidence>
<organism evidence="6 7">
    <name type="scientific">Vibrio navarrensis</name>
    <dbReference type="NCBI Taxonomy" id="29495"/>
    <lineage>
        <taxon>Bacteria</taxon>
        <taxon>Pseudomonadati</taxon>
        <taxon>Pseudomonadota</taxon>
        <taxon>Gammaproteobacteria</taxon>
        <taxon>Vibrionales</taxon>
        <taxon>Vibrionaceae</taxon>
        <taxon>Vibrio</taxon>
    </lineage>
</organism>
<evidence type="ECO:0000256" key="4">
    <source>
        <dbReference type="ARBA" id="ARBA00023163"/>
    </source>
</evidence>